<dbReference type="Gene3D" id="3.60.21.50">
    <property type="match status" value="1"/>
</dbReference>
<dbReference type="InterPro" id="IPR007185">
    <property type="entry name" value="DNA_pol_a/d/e_bsu"/>
</dbReference>
<evidence type="ECO:0000256" key="1">
    <source>
        <dbReference type="ARBA" id="ARBA00006035"/>
    </source>
</evidence>
<evidence type="ECO:0000259" key="3">
    <source>
        <dbReference type="Pfam" id="PF04042"/>
    </source>
</evidence>
<dbReference type="Gene3D" id="2.40.50.430">
    <property type="match status" value="1"/>
</dbReference>
<dbReference type="PANTHER" id="PTHR10416:SF0">
    <property type="entry name" value="DNA POLYMERASE DELTA SUBUNIT 2"/>
    <property type="match status" value="1"/>
</dbReference>
<organism evidence="6">
    <name type="scientific">Lepeophtheirus salmonis</name>
    <name type="common">Salmon louse</name>
    <name type="synonym">Caligus salmonis</name>
    <dbReference type="NCBI Taxonomy" id="72036"/>
    <lineage>
        <taxon>Eukaryota</taxon>
        <taxon>Metazoa</taxon>
        <taxon>Ecdysozoa</taxon>
        <taxon>Arthropoda</taxon>
        <taxon>Crustacea</taxon>
        <taxon>Multicrustacea</taxon>
        <taxon>Hexanauplia</taxon>
        <taxon>Copepoda</taxon>
        <taxon>Siphonostomatoida</taxon>
        <taxon>Caligidae</taxon>
        <taxon>Lepeophtheirus</taxon>
    </lineage>
</organism>
<dbReference type="GeneID" id="121126185"/>
<sequence>MTVSGDSLLSAPMSATVRAEVRYDRIVGTDYQNLSDRFILKEAKDYGIQFYHVYRVRFNCMKPYVERSIRESALGEDASIRSLSHLSDGNSKPCCVIGTLYKLQKKKPNILRELEGEVEESSPLNSDFTSEDDQLILEDEDQRVKLIGKIATTHLVTGLVLGVYGKHKDGKLDVEQVFFPRSERIKRYIPLRNMYIAFISNIQVSHDSSQVLENLQLAMDWLTGFEGCPRDQEENASIERLVVAGGLLGKECSKKGGGDEDIFESVRLLENALLQLVKSIKVDIIPGQSDELSNASMPQQPLHKCLFPRAAAYASTFQTVTNPYFFQIEGTKIYGSSGKNVEDIVRNSSLKDPLQVMEEILKWGHISPTSPDTLGCFPYKDKDPFVMEFLPHVLFSAIHGKEHLSKFTNNTLLFTIPNFSTSGSLVLLNLKDLSTKEIKFSTN</sequence>
<evidence type="ECO:0000313" key="7">
    <source>
        <dbReference type="Proteomes" id="UP000675881"/>
    </source>
</evidence>
<feature type="domain" description="DNA polymerase delta subunit OB-fold" evidence="4">
    <location>
        <begin position="49"/>
        <end position="177"/>
    </location>
</feature>
<dbReference type="Pfam" id="PF04042">
    <property type="entry name" value="DNA_pol_E_B"/>
    <property type="match status" value="1"/>
</dbReference>
<dbReference type="EMBL" id="HG994590">
    <property type="protein sequence ID" value="CAF2805633.1"/>
    <property type="molecule type" value="Genomic_DNA"/>
</dbReference>
<keyword evidence="7" id="KW-1185">Reference proteome</keyword>
<dbReference type="OrthoDB" id="3763at2759"/>
<dbReference type="GO" id="GO:0043625">
    <property type="term" value="C:delta DNA polymerase complex"/>
    <property type="evidence" value="ECO:0007669"/>
    <property type="project" value="TreeGrafter"/>
</dbReference>
<keyword evidence="2" id="KW-0235">DNA replication</keyword>
<dbReference type="Proteomes" id="UP000675881">
    <property type="component" value="Chromosome 11"/>
</dbReference>
<reference evidence="6" key="1">
    <citation type="submission" date="2014-05" db="EMBL/GenBank/DDBJ databases">
        <authorList>
            <person name="Chronopoulou M."/>
        </authorList>
    </citation>
    <scope>NUCLEOTIDE SEQUENCE</scope>
    <source>
        <tissue evidence="6">Whole organism</tissue>
    </source>
</reference>
<proteinExistence type="inferred from homology"/>
<dbReference type="InterPro" id="IPR040663">
    <property type="entry name" value="DNA_pol_D_N"/>
</dbReference>
<dbReference type="GO" id="GO:0003677">
    <property type="term" value="F:DNA binding"/>
    <property type="evidence" value="ECO:0007669"/>
    <property type="project" value="InterPro"/>
</dbReference>
<name>A0A0K2UV77_LEPSM</name>
<dbReference type="GO" id="GO:0006271">
    <property type="term" value="P:DNA strand elongation involved in DNA replication"/>
    <property type="evidence" value="ECO:0007669"/>
    <property type="project" value="TreeGrafter"/>
</dbReference>
<evidence type="ECO:0000259" key="4">
    <source>
        <dbReference type="Pfam" id="PF18018"/>
    </source>
</evidence>
<evidence type="ECO:0000313" key="6">
    <source>
        <dbReference type="EMBL" id="CDW41596.1"/>
    </source>
</evidence>
<reference evidence="5" key="2">
    <citation type="submission" date="2021-02" db="EMBL/GenBank/DDBJ databases">
        <authorList>
            <person name="Bekaert M."/>
        </authorList>
    </citation>
    <scope>NUCLEOTIDE SEQUENCE</scope>
    <source>
        <strain evidence="5">IoA-00</strain>
    </source>
</reference>
<gene>
    <name evidence="6" type="primary">POLD2</name>
    <name evidence="5" type="ORF">LSAA_2863</name>
</gene>
<dbReference type="EMBL" id="HACA01024235">
    <property type="protein sequence ID" value="CDW41596.1"/>
    <property type="molecule type" value="Transcribed_RNA"/>
</dbReference>
<dbReference type="InterPro" id="IPR024826">
    <property type="entry name" value="DNA_pol_delta/II_ssu"/>
</dbReference>
<protein>
    <submittedName>
        <fullName evidence="5">POLD2</fullName>
    </submittedName>
    <submittedName>
        <fullName evidence="6">Polymerase (DNA directed), delta 2, accessory subunit [Taeniopygia guttata]</fullName>
    </submittedName>
</protein>
<evidence type="ECO:0000256" key="2">
    <source>
        <dbReference type="ARBA" id="ARBA00022705"/>
    </source>
</evidence>
<feature type="domain" description="DNA polymerase alpha/delta/epsilon subunit B" evidence="3">
    <location>
        <begin position="196"/>
        <end position="395"/>
    </location>
</feature>
<accession>A0A0K2UV77</accession>
<evidence type="ECO:0000313" key="5">
    <source>
        <dbReference type="EMBL" id="CAF2805633.1"/>
    </source>
</evidence>
<dbReference type="PANTHER" id="PTHR10416">
    <property type="entry name" value="DNA POLYMERASE DELTA SUBUNIT 2"/>
    <property type="match status" value="1"/>
</dbReference>
<comment type="similarity">
    <text evidence="1">Belongs to the DNA polymerase delta/II small subunit family.</text>
</comment>
<dbReference type="Pfam" id="PF18018">
    <property type="entry name" value="DNA_pol_D_N"/>
    <property type="match status" value="1"/>
</dbReference>
<dbReference type="AlphaFoldDB" id="A0A0K2UV77"/>
<dbReference type="RefSeq" id="XP_040577427.1">
    <property type="nucleotide sequence ID" value="XM_040721493.2"/>
</dbReference>